<dbReference type="GO" id="GO:0016743">
    <property type="term" value="F:carboxyl- or carbamoyltransferase activity"/>
    <property type="evidence" value="ECO:0007669"/>
    <property type="project" value="TreeGrafter"/>
</dbReference>
<dbReference type="GO" id="GO:0016874">
    <property type="term" value="F:ligase activity"/>
    <property type="evidence" value="ECO:0007669"/>
    <property type="project" value="UniProtKB-KW"/>
</dbReference>
<dbReference type="PANTHER" id="PTHR42959:SF1">
    <property type="entry name" value="CARBAMOYLTRANSFERASE HYPF"/>
    <property type="match status" value="1"/>
</dbReference>
<protein>
    <submittedName>
        <fullName evidence="2">Carbamoyltransferase HypF</fullName>
        <ecNumber evidence="2">6.2.-.-</ecNumber>
    </submittedName>
</protein>
<dbReference type="Pfam" id="PF22521">
    <property type="entry name" value="HypF_C_2"/>
    <property type="match status" value="1"/>
</dbReference>
<dbReference type="GO" id="GO:0051604">
    <property type="term" value="P:protein maturation"/>
    <property type="evidence" value="ECO:0007669"/>
    <property type="project" value="TreeGrafter"/>
</dbReference>
<proteinExistence type="predicted"/>
<dbReference type="Proteomes" id="UP000190951">
    <property type="component" value="Plasmid p330"/>
</dbReference>
<dbReference type="PANTHER" id="PTHR42959">
    <property type="entry name" value="CARBAMOYLTRANSFERASE"/>
    <property type="match status" value="1"/>
</dbReference>
<keyword evidence="2" id="KW-0614">Plasmid</keyword>
<geneLocation type="plasmid" evidence="2 3">
    <name>p330</name>
</geneLocation>
<keyword evidence="2" id="KW-0436">Ligase</keyword>
<dbReference type="InterPro" id="IPR043129">
    <property type="entry name" value="ATPase_NBD"/>
</dbReference>
<name>A0A1S8LUD4_9CLOT</name>
<dbReference type="KEGG" id="crw:CROST_047840"/>
<dbReference type="GO" id="GO:0008270">
    <property type="term" value="F:zinc ion binding"/>
    <property type="evidence" value="ECO:0007669"/>
    <property type="project" value="TreeGrafter"/>
</dbReference>
<dbReference type="EC" id="6.2.-.-" evidence="2"/>
<sequence length="259" mass="29518">MATSHNSKLSINHYPSKSIIIVYDDMTLGSDKNLWGGEFFIGTKNDFKRAAHFQYVTLQGYDKAIKEPFRCAISYLNFFKCNPDKFIDNMGVVKAGLNKNLNCYKSSSLEGLFNCVSALLKLVYNQGREGKASELLENIAAKNVQNYYKYKIKNENNMFIIELKSIINGVLRDINSNIEKSIISAKFHNTISHITLTMSLILSKINNVNNVILSGHIFENQHLLKSIYEGLKNSNFEVCFDSSFYIKSKNEFIRKSLNS</sequence>
<dbReference type="EMBL" id="CP096984">
    <property type="protein sequence ID" value="URZ14006.1"/>
    <property type="molecule type" value="Genomic_DNA"/>
</dbReference>
<dbReference type="SUPFAM" id="SSF53067">
    <property type="entry name" value="Actin-like ATPase domain"/>
    <property type="match status" value="1"/>
</dbReference>
<dbReference type="Gene3D" id="3.30.420.40">
    <property type="match status" value="1"/>
</dbReference>
<evidence type="ECO:0000259" key="1">
    <source>
        <dbReference type="Pfam" id="PF22521"/>
    </source>
</evidence>
<evidence type="ECO:0000313" key="2">
    <source>
        <dbReference type="EMBL" id="URZ14006.1"/>
    </source>
</evidence>
<reference evidence="2 3" key="1">
    <citation type="submission" date="2022-04" db="EMBL/GenBank/DDBJ databases">
        <title>Genome sequence of C. roseum typestrain.</title>
        <authorList>
            <person name="Poehlein A."/>
            <person name="Schoch T."/>
            <person name="Duerre P."/>
            <person name="Daniel R."/>
        </authorList>
    </citation>
    <scope>NUCLEOTIDE SEQUENCE [LARGE SCALE GENOMIC DNA]</scope>
    <source>
        <strain evidence="2 3">DSM 7320</strain>
        <plasmid evidence="2 3">p330</plasmid>
    </source>
</reference>
<organism evidence="2 3">
    <name type="scientific">Clostridium felsineum</name>
    <dbReference type="NCBI Taxonomy" id="36839"/>
    <lineage>
        <taxon>Bacteria</taxon>
        <taxon>Bacillati</taxon>
        <taxon>Bacillota</taxon>
        <taxon>Clostridia</taxon>
        <taxon>Eubacteriales</taxon>
        <taxon>Clostridiaceae</taxon>
        <taxon>Clostridium</taxon>
    </lineage>
</organism>
<dbReference type="InterPro" id="IPR051060">
    <property type="entry name" value="Carbamoyltrans_HypF-like"/>
</dbReference>
<dbReference type="InterPro" id="IPR055128">
    <property type="entry name" value="HypF_C_2"/>
</dbReference>
<dbReference type="RefSeq" id="WP_077835149.1">
    <property type="nucleotide sequence ID" value="NZ_CP096984.1"/>
</dbReference>
<gene>
    <name evidence="2" type="primary">hypF</name>
    <name evidence="2" type="ORF">CROST_047840</name>
</gene>
<keyword evidence="3" id="KW-1185">Reference proteome</keyword>
<accession>A0A1S8LUD4</accession>
<dbReference type="STRING" id="84029.CROST_07110"/>
<evidence type="ECO:0000313" key="3">
    <source>
        <dbReference type="Proteomes" id="UP000190951"/>
    </source>
</evidence>
<dbReference type="AlphaFoldDB" id="A0A1S8LUD4"/>
<feature type="domain" description="Carbamoyltransferase Kae1-like" evidence="1">
    <location>
        <begin position="21"/>
        <end position="241"/>
    </location>
</feature>